<dbReference type="NCBIfam" id="NF010051">
    <property type="entry name" value="PRK13528.1"/>
    <property type="match status" value="1"/>
</dbReference>
<name>A0A3R5V3F6_9BACT</name>
<dbReference type="GO" id="GO:0038023">
    <property type="term" value="F:signaling receptor activity"/>
    <property type="evidence" value="ECO:0007669"/>
    <property type="project" value="InterPro"/>
</dbReference>
<evidence type="ECO:0000256" key="2">
    <source>
        <dbReference type="ARBA" id="ARBA00009810"/>
    </source>
</evidence>
<feature type="chain" id="PRO_5018726795" evidence="16">
    <location>
        <begin position="30"/>
        <end position="749"/>
    </location>
</feature>
<dbReference type="Gene3D" id="2.40.170.20">
    <property type="entry name" value="TonB-dependent receptor, beta-barrel domain"/>
    <property type="match status" value="1"/>
</dbReference>
<dbReference type="NCBIfam" id="TIGR01783">
    <property type="entry name" value="TonB-siderophor"/>
    <property type="match status" value="1"/>
</dbReference>
<keyword evidence="6 14" id="KW-0812">Transmembrane</keyword>
<evidence type="ECO:0000259" key="18">
    <source>
        <dbReference type="Pfam" id="PF07715"/>
    </source>
</evidence>
<dbReference type="CDD" id="cd01347">
    <property type="entry name" value="ligand_gated_channel"/>
    <property type="match status" value="1"/>
</dbReference>
<dbReference type="InterPro" id="IPR036942">
    <property type="entry name" value="Beta-barrel_TonB_sf"/>
</dbReference>
<evidence type="ECO:0000256" key="12">
    <source>
        <dbReference type="ARBA" id="ARBA00023170"/>
    </source>
</evidence>
<comment type="subcellular location">
    <subcellularLocation>
        <location evidence="1 14">Cell outer membrane</location>
        <topology evidence="1 14">Multi-pass membrane protein</topology>
    </subcellularLocation>
</comment>
<evidence type="ECO:0000256" key="11">
    <source>
        <dbReference type="ARBA" id="ARBA00023136"/>
    </source>
</evidence>
<sequence>MKKNRYGFGHILALGLALSVTFGVTGAFAADEEITLETVEVVGTAAEQVKQSLGSSIITKEDIEKNPPVNDLSEIIRRQPGVNLTGNSASGSRGNNRQIDLRGMGPENTLILIDGRPVKSRNSVRYGWTEERDTRGDSNWVPAEMVERIEVLRGPAAARYGSGAMGGVVNIITKKPEDKFTGSMTFMGNIQEDAQEGDSYRFNASVGGPVNDSVFFRIYGGINYRDADAKSINEGEAAYGGAETVAGREGYRNRDINALLTWEVNKQQTVELTGGYSRQGNIYAGDSMQNFGNDYTESLYGEETNVMRRKNIAATHTGDWNWGHTRFDISYDSTVNTRLNEGLAGGLEGEITDTPTYEPGMAESEFNTLLTSVQADIPLNLFGFAQTLTVGAEYLGESLDDKGSLRNSPAMTWLNIDLEGYNPGKTDEDVYSYAFYIEDNIYLGSGVTLTPGVRVDEHETFGSNVSPSLNASYEINSNWTVKGGVARAYKAPNLYQGNPNYLLYSRGTGCYGGASSLGGGCYLQGNEDLDPETSINKEIGIAYDSDSFRASATYFHNDYDNKVYAGKKSVATVNGNRDVYQWENAGDAIIQGVEGNVFVALGKDIDFNTNVTYMIESELKRTGQPLSIVPEYTVNTFIDWRAADRLSLGVNATLYGEQETPSIEIRTEREIEKDTIDPYALVGISAKYQVFENVSLSAGVNNIFDKQLNRKGNSASASASASADGAEKANAYTYNEVGRSYWLSMTTEF</sequence>
<keyword evidence="4 14" id="KW-1134">Transmembrane beta strand</keyword>
<dbReference type="Gene3D" id="2.170.130.10">
    <property type="entry name" value="TonB-dependent receptor, plug domain"/>
    <property type="match status" value="1"/>
</dbReference>
<evidence type="ECO:0000256" key="8">
    <source>
        <dbReference type="ARBA" id="ARBA00023004"/>
    </source>
</evidence>
<feature type="signal peptide" evidence="16">
    <location>
        <begin position="1"/>
        <end position="29"/>
    </location>
</feature>
<dbReference type="InterPro" id="IPR039426">
    <property type="entry name" value="TonB-dep_rcpt-like"/>
</dbReference>
<feature type="domain" description="TonB-dependent receptor-like beta-barrel" evidence="17">
    <location>
        <begin position="267"/>
        <end position="703"/>
    </location>
</feature>
<dbReference type="EMBL" id="CP035108">
    <property type="protein sequence ID" value="QAR34530.1"/>
    <property type="molecule type" value="Genomic_DNA"/>
</dbReference>
<dbReference type="KEGG" id="gtl:EP073_13630"/>
<keyword evidence="11 14" id="KW-0472">Membrane</keyword>
<keyword evidence="8" id="KW-0408">Iron</keyword>
<evidence type="ECO:0000256" key="14">
    <source>
        <dbReference type="PROSITE-ProRule" id="PRU01360"/>
    </source>
</evidence>
<evidence type="ECO:0000256" key="6">
    <source>
        <dbReference type="ARBA" id="ARBA00022692"/>
    </source>
</evidence>
<dbReference type="PANTHER" id="PTHR30069:SF8">
    <property type="entry name" value="TONB-DEPENDENT SIDEROPHORE RECEPTOR PROTEIN"/>
    <property type="match status" value="1"/>
</dbReference>
<protein>
    <submittedName>
        <fullName evidence="19">TonB-dependent siderophore receptor</fullName>
    </submittedName>
</protein>
<keyword evidence="9" id="KW-0406">Ion transport</keyword>
<evidence type="ECO:0000256" key="15">
    <source>
        <dbReference type="RuleBase" id="RU003357"/>
    </source>
</evidence>
<dbReference type="SUPFAM" id="SSF56935">
    <property type="entry name" value="Porins"/>
    <property type="match status" value="1"/>
</dbReference>
<keyword evidence="10 15" id="KW-0798">TonB box</keyword>
<dbReference type="Pfam" id="PF07715">
    <property type="entry name" value="Plug"/>
    <property type="match status" value="1"/>
</dbReference>
<keyword evidence="20" id="KW-1185">Reference proteome</keyword>
<dbReference type="AlphaFoldDB" id="A0A3R5V3F6"/>
<dbReference type="PANTHER" id="PTHR30069">
    <property type="entry name" value="TONB-DEPENDENT OUTER MEMBRANE RECEPTOR"/>
    <property type="match status" value="1"/>
</dbReference>
<dbReference type="InterPro" id="IPR010105">
    <property type="entry name" value="TonB_sidphr_rcpt"/>
</dbReference>
<gene>
    <name evidence="19" type="ORF">EP073_13630</name>
</gene>
<evidence type="ECO:0000256" key="4">
    <source>
        <dbReference type="ARBA" id="ARBA00022452"/>
    </source>
</evidence>
<dbReference type="PROSITE" id="PS52016">
    <property type="entry name" value="TONB_DEPENDENT_REC_3"/>
    <property type="match status" value="1"/>
</dbReference>
<evidence type="ECO:0000256" key="7">
    <source>
        <dbReference type="ARBA" id="ARBA00022729"/>
    </source>
</evidence>
<comment type="similarity">
    <text evidence="2 14 15">Belongs to the TonB-dependent receptor family.</text>
</comment>
<keyword evidence="13 14" id="KW-0998">Cell outer membrane</keyword>
<dbReference type="Proteomes" id="UP000287502">
    <property type="component" value="Chromosome"/>
</dbReference>
<evidence type="ECO:0000256" key="9">
    <source>
        <dbReference type="ARBA" id="ARBA00023065"/>
    </source>
</evidence>
<evidence type="ECO:0000259" key="17">
    <source>
        <dbReference type="Pfam" id="PF00593"/>
    </source>
</evidence>
<organism evidence="19 20">
    <name type="scientific">Geovibrio thiophilus</name>
    <dbReference type="NCBI Taxonomy" id="139438"/>
    <lineage>
        <taxon>Bacteria</taxon>
        <taxon>Pseudomonadati</taxon>
        <taxon>Deferribacterota</taxon>
        <taxon>Deferribacteres</taxon>
        <taxon>Deferribacterales</taxon>
        <taxon>Geovibrionaceae</taxon>
        <taxon>Geovibrio</taxon>
    </lineage>
</organism>
<dbReference type="InterPro" id="IPR010916">
    <property type="entry name" value="TonB_box_CS"/>
</dbReference>
<dbReference type="GO" id="GO:0015344">
    <property type="term" value="F:siderophore uptake transmembrane transporter activity"/>
    <property type="evidence" value="ECO:0007669"/>
    <property type="project" value="TreeGrafter"/>
</dbReference>
<proteinExistence type="inferred from homology"/>
<dbReference type="InterPro" id="IPR010917">
    <property type="entry name" value="TonB_rcpt_CS"/>
</dbReference>
<dbReference type="InterPro" id="IPR000531">
    <property type="entry name" value="Beta-barrel_TonB"/>
</dbReference>
<dbReference type="RefSeq" id="WP_128467835.1">
    <property type="nucleotide sequence ID" value="NZ_CP035108.1"/>
</dbReference>
<keyword evidence="12 19" id="KW-0675">Receptor</keyword>
<feature type="domain" description="TonB-dependent receptor plug" evidence="18">
    <location>
        <begin position="55"/>
        <end position="168"/>
    </location>
</feature>
<dbReference type="InterPro" id="IPR037066">
    <property type="entry name" value="Plug_dom_sf"/>
</dbReference>
<dbReference type="InterPro" id="IPR058134">
    <property type="entry name" value="PirA/FepA/PfeA"/>
</dbReference>
<reference evidence="19 20" key="1">
    <citation type="submission" date="2019-01" db="EMBL/GenBank/DDBJ databases">
        <title>Geovibrio thiophilus DSM 11263, complete genome.</title>
        <authorList>
            <person name="Spring S."/>
            <person name="Bunk B."/>
            <person name="Sproer C."/>
        </authorList>
    </citation>
    <scope>NUCLEOTIDE SEQUENCE [LARGE SCALE GENOMIC DNA]</scope>
    <source>
        <strain evidence="19 20">DSM 11263</strain>
    </source>
</reference>
<dbReference type="InterPro" id="IPR012910">
    <property type="entry name" value="Plug_dom"/>
</dbReference>
<accession>A0A3R5V3F6</accession>
<dbReference type="NCBIfam" id="NF010048">
    <property type="entry name" value="PRK13524.1"/>
    <property type="match status" value="1"/>
</dbReference>
<dbReference type="GO" id="GO:0044718">
    <property type="term" value="P:siderophore transmembrane transport"/>
    <property type="evidence" value="ECO:0007669"/>
    <property type="project" value="TreeGrafter"/>
</dbReference>
<evidence type="ECO:0000256" key="5">
    <source>
        <dbReference type="ARBA" id="ARBA00022496"/>
    </source>
</evidence>
<keyword evidence="3 14" id="KW-0813">Transport</keyword>
<dbReference type="PROSITE" id="PS01156">
    <property type="entry name" value="TONB_DEPENDENT_REC_2"/>
    <property type="match status" value="1"/>
</dbReference>
<evidence type="ECO:0000256" key="16">
    <source>
        <dbReference type="SAM" id="SignalP"/>
    </source>
</evidence>
<evidence type="ECO:0000256" key="10">
    <source>
        <dbReference type="ARBA" id="ARBA00023077"/>
    </source>
</evidence>
<evidence type="ECO:0000256" key="13">
    <source>
        <dbReference type="ARBA" id="ARBA00023237"/>
    </source>
</evidence>
<evidence type="ECO:0000313" key="19">
    <source>
        <dbReference type="EMBL" id="QAR34530.1"/>
    </source>
</evidence>
<keyword evidence="5" id="KW-0410">Iron transport</keyword>
<evidence type="ECO:0000256" key="1">
    <source>
        <dbReference type="ARBA" id="ARBA00004571"/>
    </source>
</evidence>
<evidence type="ECO:0000256" key="3">
    <source>
        <dbReference type="ARBA" id="ARBA00022448"/>
    </source>
</evidence>
<dbReference type="GO" id="GO:0009279">
    <property type="term" value="C:cell outer membrane"/>
    <property type="evidence" value="ECO:0007669"/>
    <property type="project" value="UniProtKB-SubCell"/>
</dbReference>
<evidence type="ECO:0000313" key="20">
    <source>
        <dbReference type="Proteomes" id="UP000287502"/>
    </source>
</evidence>
<dbReference type="PROSITE" id="PS00430">
    <property type="entry name" value="TONB_DEPENDENT_REC_1"/>
    <property type="match status" value="1"/>
</dbReference>
<keyword evidence="7 16" id="KW-0732">Signal</keyword>
<dbReference type="OrthoDB" id="183532at2"/>
<dbReference type="Pfam" id="PF00593">
    <property type="entry name" value="TonB_dep_Rec_b-barrel"/>
    <property type="match status" value="1"/>
</dbReference>